<dbReference type="GO" id="GO:0008990">
    <property type="term" value="F:rRNA (guanine-N2-)-methyltransferase activity"/>
    <property type="evidence" value="ECO:0007669"/>
    <property type="project" value="InterPro"/>
</dbReference>
<sequence>MNRFRLHRAASGYRLVSNDLPLSDVQVDFGSASLERRVRSVLAERIVKAVQAAPRRLIVDCTGGLGTDGYLVAAAGANVEMIERSHVLYLLLQSGLEKANTAVAERINLHRGDAAAFLSAMNSVPDGILIDPMYPSQRHSSSRKAKAKGALQLLHAFAGPDERGEQIHSLFQASLATGCRRIVVKRPRWAPLFTDRKPMFVSNGSASRLEVYSAT</sequence>
<protein>
    <recommendedName>
        <fullName evidence="3">rRNA (guanine-N(2)-)-methyltransferase</fullName>
    </recommendedName>
</protein>
<accession>A0A2A5WXG6</accession>
<evidence type="ECO:0000313" key="1">
    <source>
        <dbReference type="EMBL" id="PDH41270.1"/>
    </source>
</evidence>
<dbReference type="PANTHER" id="PTHR36112">
    <property type="entry name" value="RIBOSOMAL RNA SMALL SUBUNIT METHYLTRANSFERASE J"/>
    <property type="match status" value="1"/>
</dbReference>
<name>A0A2A5WXG6_9GAMM</name>
<dbReference type="Gene3D" id="3.40.50.150">
    <property type="entry name" value="Vaccinia Virus protein VP39"/>
    <property type="match status" value="1"/>
</dbReference>
<dbReference type="EMBL" id="NTKD01000005">
    <property type="protein sequence ID" value="PDH41270.1"/>
    <property type="molecule type" value="Genomic_DNA"/>
</dbReference>
<dbReference type="SUPFAM" id="SSF53335">
    <property type="entry name" value="S-adenosyl-L-methionine-dependent methyltransferases"/>
    <property type="match status" value="1"/>
</dbReference>
<dbReference type="InterPro" id="IPR029063">
    <property type="entry name" value="SAM-dependent_MTases_sf"/>
</dbReference>
<evidence type="ECO:0000313" key="2">
    <source>
        <dbReference type="Proteomes" id="UP000219327"/>
    </source>
</evidence>
<dbReference type="InterPro" id="IPR007536">
    <property type="entry name" value="16SrRNA_methylTrfase_J"/>
</dbReference>
<proteinExistence type="predicted"/>
<dbReference type="Proteomes" id="UP000219327">
    <property type="component" value="Unassembled WGS sequence"/>
</dbReference>
<gene>
    <name evidence="1" type="ORF">CNE99_01910</name>
</gene>
<dbReference type="PANTHER" id="PTHR36112:SF1">
    <property type="entry name" value="RIBOSOMAL RNA SMALL SUBUNIT METHYLTRANSFERASE J"/>
    <property type="match status" value="1"/>
</dbReference>
<reference evidence="1 2" key="1">
    <citation type="submission" date="2017-08" db="EMBL/GenBank/DDBJ databases">
        <title>Fine stratification of microbial communities through a metagenomic profile of the photic zone.</title>
        <authorList>
            <person name="Haro-Moreno J.M."/>
            <person name="Lopez-Perez M."/>
            <person name="De La Torre J."/>
            <person name="Picazo A."/>
            <person name="Camacho A."/>
            <person name="Rodriguez-Valera F."/>
        </authorList>
    </citation>
    <scope>NUCLEOTIDE SEQUENCE [LARGE SCALE GENOMIC DNA]</scope>
    <source>
        <strain evidence="1">MED-G24</strain>
    </source>
</reference>
<dbReference type="Pfam" id="PF04445">
    <property type="entry name" value="SAM_MT"/>
    <property type="match status" value="1"/>
</dbReference>
<evidence type="ECO:0008006" key="3">
    <source>
        <dbReference type="Google" id="ProtNLM"/>
    </source>
</evidence>
<organism evidence="1 2">
    <name type="scientific">OM182 bacterium MED-G24</name>
    <dbReference type="NCBI Taxonomy" id="1986255"/>
    <lineage>
        <taxon>Bacteria</taxon>
        <taxon>Pseudomonadati</taxon>
        <taxon>Pseudomonadota</taxon>
        <taxon>Gammaproteobacteria</taxon>
        <taxon>OMG group</taxon>
        <taxon>OM182 clade</taxon>
    </lineage>
</organism>
<dbReference type="AlphaFoldDB" id="A0A2A5WXG6"/>
<comment type="caution">
    <text evidence="1">The sequence shown here is derived from an EMBL/GenBank/DDBJ whole genome shotgun (WGS) entry which is preliminary data.</text>
</comment>